<keyword evidence="3" id="KW-1185">Reference proteome</keyword>
<dbReference type="InterPro" id="IPR013113">
    <property type="entry name" value="SIP_FAD-bd"/>
</dbReference>
<dbReference type="RefSeq" id="WP_230988561.1">
    <property type="nucleotide sequence ID" value="NZ_BJMM01000007.1"/>
</dbReference>
<reference evidence="2 3" key="1">
    <citation type="submission" date="2019-06" db="EMBL/GenBank/DDBJ databases">
        <title>Whole genome shotgun sequence of Streptomyces cacaoi subsp. cacaoi NBRC 12748.</title>
        <authorList>
            <person name="Hosoyama A."/>
            <person name="Uohara A."/>
            <person name="Ohji S."/>
            <person name="Ichikawa N."/>
        </authorList>
    </citation>
    <scope>NUCLEOTIDE SEQUENCE [LARGE SCALE GENOMIC DNA]</scope>
    <source>
        <strain evidence="2 3">NBRC 12748</strain>
    </source>
</reference>
<dbReference type="AlphaFoldDB" id="A0A4Y3QXV5"/>
<proteinExistence type="predicted"/>
<feature type="domain" description="FAD-binding FR-type" evidence="1">
    <location>
        <begin position="10"/>
        <end position="138"/>
    </location>
</feature>
<dbReference type="InterPro" id="IPR039261">
    <property type="entry name" value="FNR_nucleotide-bd"/>
</dbReference>
<dbReference type="CDD" id="cd06193">
    <property type="entry name" value="siderophore_interacting"/>
    <property type="match status" value="1"/>
</dbReference>
<comment type="caution">
    <text evidence="2">The sequence shown here is derived from an EMBL/GenBank/DDBJ whole genome shotgun (WGS) entry which is preliminary data.</text>
</comment>
<dbReference type="PROSITE" id="PS51384">
    <property type="entry name" value="FAD_FR"/>
    <property type="match status" value="1"/>
</dbReference>
<dbReference type="InterPro" id="IPR017927">
    <property type="entry name" value="FAD-bd_FR_type"/>
</dbReference>
<dbReference type="PANTHER" id="PTHR30157">
    <property type="entry name" value="FERRIC REDUCTASE, NADPH-DEPENDENT"/>
    <property type="match status" value="1"/>
</dbReference>
<dbReference type="Pfam" id="PF04954">
    <property type="entry name" value="SIP"/>
    <property type="match status" value="1"/>
</dbReference>
<dbReference type="Proteomes" id="UP000319210">
    <property type="component" value="Unassembled WGS sequence"/>
</dbReference>
<evidence type="ECO:0000259" key="1">
    <source>
        <dbReference type="PROSITE" id="PS51384"/>
    </source>
</evidence>
<dbReference type="Gene3D" id="2.40.30.10">
    <property type="entry name" value="Translation factors"/>
    <property type="match status" value="1"/>
</dbReference>
<dbReference type="SUPFAM" id="SSF63380">
    <property type="entry name" value="Riboflavin synthase domain-like"/>
    <property type="match status" value="1"/>
</dbReference>
<protein>
    <submittedName>
        <fullName evidence="2">Siderophore-interacting protein</fullName>
    </submittedName>
</protein>
<evidence type="ECO:0000313" key="2">
    <source>
        <dbReference type="EMBL" id="GEB49433.1"/>
    </source>
</evidence>
<organism evidence="2 3">
    <name type="scientific">Streptomyces cacaoi</name>
    <dbReference type="NCBI Taxonomy" id="1898"/>
    <lineage>
        <taxon>Bacteria</taxon>
        <taxon>Bacillati</taxon>
        <taxon>Actinomycetota</taxon>
        <taxon>Actinomycetes</taxon>
        <taxon>Kitasatosporales</taxon>
        <taxon>Streptomycetaceae</taxon>
        <taxon>Streptomyces</taxon>
    </lineage>
</organism>
<dbReference type="Pfam" id="PF08021">
    <property type="entry name" value="FAD_binding_9"/>
    <property type="match status" value="1"/>
</dbReference>
<dbReference type="InterPro" id="IPR007037">
    <property type="entry name" value="SIP_rossman_dom"/>
</dbReference>
<dbReference type="GO" id="GO:0016491">
    <property type="term" value="F:oxidoreductase activity"/>
    <property type="evidence" value="ECO:0007669"/>
    <property type="project" value="InterPro"/>
</dbReference>
<dbReference type="InterPro" id="IPR039374">
    <property type="entry name" value="SIP_fam"/>
</dbReference>
<evidence type="ECO:0000313" key="3">
    <source>
        <dbReference type="Proteomes" id="UP000319210"/>
    </source>
</evidence>
<gene>
    <name evidence="2" type="primary">mxcB</name>
    <name evidence="2" type="ORF">SCA03_19840</name>
</gene>
<sequence length="271" mass="30418">MPRIQLPETRRMINLRVHENTRISPHFRRITLAGPELEHLEHSGYDQGVRLFFPREGQEDLRMPNLAGNAWMVELMLLPKSRRPWVRNYTVRRLRPEQHELDIEFAVHGTGPASAWATRARPGDPAGIFDLGRTYLPPRHADRQLLVADESALPAVLSILDDAPPSLRAEVFLEVPGTDDIRTGTGLDAREGLRIHWLPRDDDPRTPSIPGRLALDAVRRADLPEAPGYAWVAGEAGLATGVRRHLVGERGWAKSDVAFVGYWRTGRSSPG</sequence>
<name>A0A4Y3QXV5_STRCI</name>
<dbReference type="InterPro" id="IPR017938">
    <property type="entry name" value="Riboflavin_synthase-like_b-brl"/>
</dbReference>
<dbReference type="PANTHER" id="PTHR30157:SF0">
    <property type="entry name" value="NADPH-DEPENDENT FERRIC-CHELATE REDUCTASE"/>
    <property type="match status" value="1"/>
</dbReference>
<dbReference type="EMBL" id="BJMM01000007">
    <property type="protein sequence ID" value="GEB49433.1"/>
    <property type="molecule type" value="Genomic_DNA"/>
</dbReference>
<accession>A0A4Y3QXV5</accession>
<dbReference type="Gene3D" id="3.40.50.80">
    <property type="entry name" value="Nucleotide-binding domain of ferredoxin-NADP reductase (FNR) module"/>
    <property type="match status" value="1"/>
</dbReference>